<dbReference type="EMBL" id="CAJNJA010034152">
    <property type="protein sequence ID" value="CAE7688414.1"/>
    <property type="molecule type" value="Genomic_DNA"/>
</dbReference>
<organism evidence="1 2">
    <name type="scientific">Symbiodinium necroappetens</name>
    <dbReference type="NCBI Taxonomy" id="1628268"/>
    <lineage>
        <taxon>Eukaryota</taxon>
        <taxon>Sar</taxon>
        <taxon>Alveolata</taxon>
        <taxon>Dinophyceae</taxon>
        <taxon>Suessiales</taxon>
        <taxon>Symbiodiniaceae</taxon>
        <taxon>Symbiodinium</taxon>
    </lineage>
</organism>
<gene>
    <name evidence="1" type="ORF">SNEC2469_LOCUS19830</name>
</gene>
<dbReference type="OrthoDB" id="437510at2759"/>
<protein>
    <submittedName>
        <fullName evidence="1">Uncharacterized protein</fullName>
    </submittedName>
</protein>
<dbReference type="Proteomes" id="UP000601435">
    <property type="component" value="Unassembled WGS sequence"/>
</dbReference>
<evidence type="ECO:0000313" key="1">
    <source>
        <dbReference type="EMBL" id="CAE7688414.1"/>
    </source>
</evidence>
<name>A0A812WNT2_9DINO</name>
<proteinExistence type="predicted"/>
<evidence type="ECO:0000313" key="2">
    <source>
        <dbReference type="Proteomes" id="UP000601435"/>
    </source>
</evidence>
<dbReference type="AlphaFoldDB" id="A0A812WNT2"/>
<reference evidence="1" key="1">
    <citation type="submission" date="2021-02" db="EMBL/GenBank/DDBJ databases">
        <authorList>
            <person name="Dougan E. K."/>
            <person name="Rhodes N."/>
            <person name="Thang M."/>
            <person name="Chan C."/>
        </authorList>
    </citation>
    <scope>NUCLEOTIDE SEQUENCE</scope>
</reference>
<keyword evidence="2" id="KW-1185">Reference proteome</keyword>
<sequence length="513" mass="56382">MALTADVKKEAEAIMASADVANMKVQKLNALWLQHGLASHQKHTPDRFLIHPMNRGGAMINGHDMVAKGERLLAQGLRKDLLECSAVAFAMSSSASERDSQVLANKTLSEQFSTIMQPPTGKELFLTVGCSHTTMFLKNLGNLQAGHPLHDCIQHGWQWMILSDVLERELPGLPLLYSSVLNNTNAVHVASTEMECLATLSKFFKMNRSLEEAINATKQGEPVCKSYLNSIAHFAQRYCGGTEMPMVDFLVAFSKVYGESLRLGSEFTKLIAHYDFKMDGSLAPCFRIACVATQMSSPNQVDGVARLIFKSDLDAAKTKRKAELEEAEESLRDAWHVAQLALYLPQAKRNEIFGRFCVRMVLFVLRKQGKGQEKKEWASFSAIRDAFAEELMRKKNPSEGSAPASQGTAAASVPAASTNVVNMVDASKASILLLQHNHLEVGSTYMNDDHGNKVWTLTAVSDAGCTCLGCIFHVMSLAYTCNGSMHIYQTLCSGSNISLCASQRSPCQRMLRS</sequence>
<comment type="caution">
    <text evidence="1">The sequence shown here is derived from an EMBL/GenBank/DDBJ whole genome shotgun (WGS) entry which is preliminary data.</text>
</comment>
<accession>A0A812WNT2</accession>